<reference evidence="7" key="2">
    <citation type="submission" date="2023-05" db="EMBL/GenBank/DDBJ databases">
        <authorList>
            <consortium name="Lawrence Berkeley National Laboratory"/>
            <person name="Steindorff A."/>
            <person name="Hensen N."/>
            <person name="Bonometti L."/>
            <person name="Westerberg I."/>
            <person name="Brannstrom I.O."/>
            <person name="Guillou S."/>
            <person name="Cros-Aarteil S."/>
            <person name="Calhoun S."/>
            <person name="Haridas S."/>
            <person name="Kuo A."/>
            <person name="Mondo S."/>
            <person name="Pangilinan J."/>
            <person name="Riley R."/>
            <person name="Labutti K."/>
            <person name="Andreopoulos B."/>
            <person name="Lipzen A."/>
            <person name="Chen C."/>
            <person name="Yanf M."/>
            <person name="Daum C."/>
            <person name="Ng V."/>
            <person name="Clum A."/>
            <person name="Ohm R."/>
            <person name="Martin F."/>
            <person name="Silar P."/>
            <person name="Natvig D."/>
            <person name="Lalanne C."/>
            <person name="Gautier V."/>
            <person name="Ament-Velasquez S.L."/>
            <person name="Kruys A."/>
            <person name="Hutchinson M.I."/>
            <person name="Powell A.J."/>
            <person name="Barry K."/>
            <person name="Miller A.N."/>
            <person name="Grigoriev I.V."/>
            <person name="Debuchy R."/>
            <person name="Gladieux P."/>
            <person name="Thoren M.H."/>
            <person name="Johannesson H."/>
        </authorList>
    </citation>
    <scope>NUCLEOTIDE SEQUENCE</scope>
    <source>
        <strain evidence="7">CBS 538.74</strain>
    </source>
</reference>
<dbReference type="InterPro" id="IPR006104">
    <property type="entry name" value="Glyco_hydro_2_N"/>
</dbReference>
<dbReference type="Gene3D" id="3.20.20.80">
    <property type="entry name" value="Glycosidases"/>
    <property type="match status" value="1"/>
</dbReference>
<proteinExistence type="inferred from homology"/>
<dbReference type="InterPro" id="IPR006103">
    <property type="entry name" value="Glyco_hydro_2_cat"/>
</dbReference>
<evidence type="ECO:0000256" key="1">
    <source>
        <dbReference type="ARBA" id="ARBA00007401"/>
    </source>
</evidence>
<comment type="caution">
    <text evidence="7">The sequence shown here is derived from an EMBL/GenBank/DDBJ whole genome shotgun (WGS) entry which is preliminary data.</text>
</comment>
<dbReference type="FunFam" id="3.20.20.80:FF:000018">
    <property type="entry name" value="Beta-galactosidase"/>
    <property type="match status" value="1"/>
</dbReference>
<dbReference type="Gene3D" id="2.60.120.260">
    <property type="entry name" value="Galactose-binding domain-like"/>
    <property type="match status" value="1"/>
</dbReference>
<evidence type="ECO:0000313" key="7">
    <source>
        <dbReference type="EMBL" id="KAK4150175.1"/>
    </source>
</evidence>
<evidence type="ECO:0000256" key="3">
    <source>
        <dbReference type="ARBA" id="ARBA00023295"/>
    </source>
</evidence>
<dbReference type="Proteomes" id="UP001302745">
    <property type="component" value="Unassembled WGS sequence"/>
</dbReference>
<dbReference type="SMART" id="SM01038">
    <property type="entry name" value="Bgal_small_N"/>
    <property type="match status" value="1"/>
</dbReference>
<dbReference type="InterPro" id="IPR013783">
    <property type="entry name" value="Ig-like_fold"/>
</dbReference>
<dbReference type="Gene3D" id="2.60.40.10">
    <property type="entry name" value="Immunoglobulins"/>
    <property type="match status" value="2"/>
</dbReference>
<dbReference type="Pfam" id="PF02929">
    <property type="entry name" value="Bgal_small_N"/>
    <property type="match status" value="1"/>
</dbReference>
<dbReference type="InterPro" id="IPR023230">
    <property type="entry name" value="Glyco_hydro_2_CS"/>
</dbReference>
<dbReference type="PANTHER" id="PTHR46323:SF1">
    <property type="entry name" value="LACTASE"/>
    <property type="match status" value="1"/>
</dbReference>
<dbReference type="InterPro" id="IPR008979">
    <property type="entry name" value="Galactose-bd-like_sf"/>
</dbReference>
<dbReference type="InterPro" id="IPR004199">
    <property type="entry name" value="B-gal_small/dom_5"/>
</dbReference>
<dbReference type="SUPFAM" id="SSF49785">
    <property type="entry name" value="Galactose-binding domain-like"/>
    <property type="match status" value="1"/>
</dbReference>
<keyword evidence="3 5" id="KW-0326">Glycosidase</keyword>
<keyword evidence="8" id="KW-1185">Reference proteome</keyword>
<dbReference type="InterPro" id="IPR006101">
    <property type="entry name" value="Glyco_hydro_2"/>
</dbReference>
<dbReference type="Pfam" id="PF02837">
    <property type="entry name" value="Glyco_hydro_2_N"/>
    <property type="match status" value="1"/>
</dbReference>
<dbReference type="InterPro" id="IPR006102">
    <property type="entry name" value="Ig-like_GH2"/>
</dbReference>
<evidence type="ECO:0000256" key="4">
    <source>
        <dbReference type="ARBA" id="ARBA00032230"/>
    </source>
</evidence>
<dbReference type="PRINTS" id="PR00132">
    <property type="entry name" value="GLHYDRLASE2"/>
</dbReference>
<dbReference type="Pfam" id="PF16353">
    <property type="entry name" value="LacZ_4"/>
    <property type="match status" value="1"/>
</dbReference>
<dbReference type="SUPFAM" id="SSF51445">
    <property type="entry name" value="(Trans)glycosidases"/>
    <property type="match status" value="1"/>
</dbReference>
<evidence type="ECO:0000256" key="5">
    <source>
        <dbReference type="RuleBase" id="RU361154"/>
    </source>
</evidence>
<dbReference type="PROSITE" id="PS00608">
    <property type="entry name" value="GLYCOSYL_HYDROL_F2_2"/>
    <property type="match status" value="1"/>
</dbReference>
<dbReference type="InterPro" id="IPR011013">
    <property type="entry name" value="Gal_mutarotase_sf_dom"/>
</dbReference>
<dbReference type="AlphaFoldDB" id="A0AAN6VF62"/>
<dbReference type="InterPro" id="IPR036156">
    <property type="entry name" value="Beta-gal/glucu_dom_sf"/>
</dbReference>
<organism evidence="7 8">
    <name type="scientific">Chaetomidium leptoderma</name>
    <dbReference type="NCBI Taxonomy" id="669021"/>
    <lineage>
        <taxon>Eukaryota</taxon>
        <taxon>Fungi</taxon>
        <taxon>Dikarya</taxon>
        <taxon>Ascomycota</taxon>
        <taxon>Pezizomycotina</taxon>
        <taxon>Sordariomycetes</taxon>
        <taxon>Sordariomycetidae</taxon>
        <taxon>Sordariales</taxon>
        <taxon>Chaetomiaceae</taxon>
        <taxon>Chaetomidium</taxon>
    </lineage>
</organism>
<gene>
    <name evidence="7" type="ORF">C8A00DRAFT_37235</name>
</gene>
<dbReference type="PANTHER" id="PTHR46323">
    <property type="entry name" value="BETA-GALACTOSIDASE"/>
    <property type="match status" value="1"/>
</dbReference>
<sequence>MTPPQGITLQEDGSKPDYANEAVFRRNTLAPRSYHIPETALVLNGRWDFHYTSSPLKAPDPASISPESTPGEPWTAIQVPGHWQLQGHGIPHYTNVIYPIPVCPPHVPTENPTGTYRRTFHVPSSWDRDSQLRLRFDGVDSAYHVWVNKTLVGYAQGSRNPHEFDVTQFINRDGSNEVSVRVYQWCDGSYIEDQDQWWLSGIYRDVHLIALPAENRIEDWFLRTDLDSEYKNGTLNAAIDVFASATATVAVTIQELPKNGGNTLCTATQDVSSDGKIHFEIPVENPEKWTAETPYLYSIELSITTPSSTHTVRQKIGFRKVELKNGLICVNGRPIKFRGVNRHDHHPRLGRAVPLDFIRKDLLLMKTHNVNALRCSHYPSHPKLLDMADELGLWVMDEADLECHGFYDAVARPQDIPEGMDYEERKKLTFARAAKYTSDNPSWKAAYVDRMEQMIQRDKNHSSVIIWSLGNESFYGQNHKAMYDYGKEIDPGRLVHYEGDVHAKSADMYSYMYPSVDLLIKLAKTEGVKPDGTFDKPMVLCEYAHAMGNGPGWLEDYEEAFRTYPRLQGGFIWEWANHGLWKEDPDGKSYYAYGGDFGDVPNSGTFVMDGLVDSTHKPTPGLTELKKVFQPVKLAVEDGKLVISNLYHFIGLDHLTATYQLEEFSEDTTLLASGVLDLPEIAPGSTAKVPLPAAVKHNVQCEAGAEVYLTVSFRLRASTPWAESGHEIAWIQHRVEGTEPISPSPRPRVAKNVAVKTTNSDITVTGNNFTFTFDKTRGYLTHWSAGNTTLLEANPATGAAIIPSFWRPPTDNDNRSYLPYWQRFGVDALTSQLRSTDITTTPSQDGSSSTVQLTFTTYHAPPILDWGYLATTTYTISPSSFVGGSNNSTLSIAVRLQPAGAHPPTHVPRAGLDLRLPRRLGAHVKWFGLGPGEAYPDKCAAQRVGVWSSADESVEKGSLMHTPYEVPQEGGNRMGARWVCLREESGGGAGAGVRVTSDSTITGSTIKWSGNCEERFSFKVGRYSDAAVQAARHPCDLVEEDATLLRLDGRVAGVGTGACGPAVREDLLVPVEEMEFGFCLEAVGV</sequence>
<dbReference type="PROSITE" id="PS00719">
    <property type="entry name" value="GLYCOSYL_HYDROL_F2_1"/>
    <property type="match status" value="1"/>
</dbReference>
<dbReference type="Pfam" id="PF00703">
    <property type="entry name" value="Glyco_hydro_2"/>
    <property type="match status" value="1"/>
</dbReference>
<dbReference type="EMBL" id="MU857091">
    <property type="protein sequence ID" value="KAK4150175.1"/>
    <property type="molecule type" value="Genomic_DNA"/>
</dbReference>
<dbReference type="Gene3D" id="2.70.98.10">
    <property type="match status" value="1"/>
</dbReference>
<dbReference type="GO" id="GO:0005990">
    <property type="term" value="P:lactose catabolic process"/>
    <property type="evidence" value="ECO:0007669"/>
    <property type="project" value="TreeGrafter"/>
</dbReference>
<dbReference type="InterPro" id="IPR032312">
    <property type="entry name" value="LacZ_4"/>
</dbReference>
<dbReference type="GO" id="GO:0004565">
    <property type="term" value="F:beta-galactosidase activity"/>
    <property type="evidence" value="ECO:0007669"/>
    <property type="project" value="InterPro"/>
</dbReference>
<dbReference type="SUPFAM" id="SSF74650">
    <property type="entry name" value="Galactose mutarotase-like"/>
    <property type="match status" value="1"/>
</dbReference>
<accession>A0AAN6VF62</accession>
<reference evidence="7" key="1">
    <citation type="journal article" date="2023" name="Mol. Phylogenet. Evol.">
        <title>Genome-scale phylogeny and comparative genomics of the fungal order Sordariales.</title>
        <authorList>
            <person name="Hensen N."/>
            <person name="Bonometti L."/>
            <person name="Westerberg I."/>
            <person name="Brannstrom I.O."/>
            <person name="Guillou S."/>
            <person name="Cros-Aarteil S."/>
            <person name="Calhoun S."/>
            <person name="Haridas S."/>
            <person name="Kuo A."/>
            <person name="Mondo S."/>
            <person name="Pangilinan J."/>
            <person name="Riley R."/>
            <person name="LaButti K."/>
            <person name="Andreopoulos B."/>
            <person name="Lipzen A."/>
            <person name="Chen C."/>
            <person name="Yan M."/>
            <person name="Daum C."/>
            <person name="Ng V."/>
            <person name="Clum A."/>
            <person name="Steindorff A."/>
            <person name="Ohm R.A."/>
            <person name="Martin F."/>
            <person name="Silar P."/>
            <person name="Natvig D.O."/>
            <person name="Lalanne C."/>
            <person name="Gautier V."/>
            <person name="Ament-Velasquez S.L."/>
            <person name="Kruys A."/>
            <person name="Hutchinson M.I."/>
            <person name="Powell A.J."/>
            <person name="Barry K."/>
            <person name="Miller A.N."/>
            <person name="Grigoriev I.V."/>
            <person name="Debuchy R."/>
            <person name="Gladieux P."/>
            <person name="Hiltunen Thoren M."/>
            <person name="Johannesson H."/>
        </authorList>
    </citation>
    <scope>NUCLEOTIDE SEQUENCE</scope>
    <source>
        <strain evidence="7">CBS 538.74</strain>
    </source>
</reference>
<keyword evidence="2 5" id="KW-0378">Hydrolase</keyword>
<dbReference type="InterPro" id="IPR017853">
    <property type="entry name" value="GH"/>
</dbReference>
<dbReference type="InterPro" id="IPR014718">
    <property type="entry name" value="GH-type_carb-bd"/>
</dbReference>
<protein>
    <recommendedName>
        <fullName evidence="4">Lactase</fullName>
    </recommendedName>
</protein>
<dbReference type="Pfam" id="PF02836">
    <property type="entry name" value="Glyco_hydro_2_C"/>
    <property type="match status" value="1"/>
</dbReference>
<evidence type="ECO:0000313" key="8">
    <source>
        <dbReference type="Proteomes" id="UP001302745"/>
    </source>
</evidence>
<dbReference type="InterPro" id="IPR050347">
    <property type="entry name" value="Bact_Beta-galactosidase"/>
</dbReference>
<name>A0AAN6VF62_9PEZI</name>
<dbReference type="SUPFAM" id="SSF49303">
    <property type="entry name" value="beta-Galactosidase/glucuronidase domain"/>
    <property type="match status" value="2"/>
</dbReference>
<comment type="similarity">
    <text evidence="1 5">Belongs to the glycosyl hydrolase 2 family.</text>
</comment>
<evidence type="ECO:0000256" key="2">
    <source>
        <dbReference type="ARBA" id="ARBA00022801"/>
    </source>
</evidence>
<dbReference type="GO" id="GO:0030246">
    <property type="term" value="F:carbohydrate binding"/>
    <property type="evidence" value="ECO:0007669"/>
    <property type="project" value="InterPro"/>
</dbReference>
<dbReference type="InterPro" id="IPR023232">
    <property type="entry name" value="Glyco_hydro_2_AS"/>
</dbReference>
<dbReference type="GO" id="GO:0009341">
    <property type="term" value="C:beta-galactosidase complex"/>
    <property type="evidence" value="ECO:0007669"/>
    <property type="project" value="InterPro"/>
</dbReference>
<feature type="domain" description="Beta galactosidase small chain/" evidence="6">
    <location>
        <begin position="763"/>
        <end position="1081"/>
    </location>
</feature>
<evidence type="ECO:0000259" key="6">
    <source>
        <dbReference type="SMART" id="SM01038"/>
    </source>
</evidence>
<dbReference type="FunFam" id="2.60.120.260:FF:000125">
    <property type="entry name" value="Intracellular beta-galactosidase BgaD"/>
    <property type="match status" value="1"/>
</dbReference>